<reference evidence="1 2" key="1">
    <citation type="submission" date="2017-05" db="EMBL/GenBank/DDBJ databases">
        <authorList>
            <person name="Song R."/>
            <person name="Chenine A.L."/>
            <person name="Ruprecht R.M."/>
        </authorList>
    </citation>
    <scope>NUCLEOTIDE SEQUENCE [LARGE SCALE GENOMIC DNA]</scope>
</reference>
<dbReference type="Pfam" id="PF07102">
    <property type="entry name" value="YbcO"/>
    <property type="match status" value="1"/>
</dbReference>
<evidence type="ECO:0000313" key="2">
    <source>
        <dbReference type="Proteomes" id="UP000221845"/>
    </source>
</evidence>
<dbReference type="InterPro" id="IPR010774">
    <property type="entry name" value="YbcO"/>
</dbReference>
<gene>
    <name evidence="1" type="ORF">SKUL_45</name>
</gene>
<accession>A0A1Y0SX23</accession>
<evidence type="ECO:0008006" key="3">
    <source>
        <dbReference type="Google" id="ProtNLM"/>
    </source>
</evidence>
<keyword evidence="2" id="KW-1185">Reference proteome</keyword>
<dbReference type="Proteomes" id="UP000221845">
    <property type="component" value="Segment"/>
</dbReference>
<protein>
    <recommendedName>
        <fullName evidence="3">DUF1364 domain-containing protein</fullName>
    </recommendedName>
</protein>
<dbReference type="EMBL" id="MF042361">
    <property type="protein sequence ID" value="ARV77144.1"/>
    <property type="molecule type" value="Genomic_DNA"/>
</dbReference>
<organism evidence="1 2">
    <name type="scientific">Pseudomonas phage Skulduggery</name>
    <dbReference type="NCBI Taxonomy" id="2006671"/>
    <lineage>
        <taxon>Viruses</taxon>
        <taxon>Duplodnaviria</taxon>
        <taxon>Heunggongvirae</taxon>
        <taxon>Uroviricota</taxon>
        <taxon>Caudoviricetes</taxon>
        <taxon>Skulduggeryvirus</taxon>
        <taxon>Skulduggeryvirus skulduggery</taxon>
    </lineage>
</organism>
<dbReference type="Gene3D" id="3.30.50.20">
    <property type="entry name" value="prophage-derive protein ybcO"/>
    <property type="match status" value="1"/>
</dbReference>
<sequence length="100" mass="11327">MSKQNRITKAARGRNCQVRIPGCPNNTETVVLAHFRLAGTRSGMGIKPNDLQAAWCCDWCHSIVDGRQKSEFSQDELRLWHAEGCFRTIQALLDEDIIKL</sequence>
<evidence type="ECO:0000313" key="1">
    <source>
        <dbReference type="EMBL" id="ARV77144.1"/>
    </source>
</evidence>
<proteinExistence type="predicted"/>
<name>A0A1Y0SX23_9CAUD</name>